<dbReference type="AlphaFoldDB" id="W8JM57"/>
<dbReference type="Proteomes" id="UP000019433">
    <property type="component" value="Chromosome"/>
</dbReference>
<evidence type="ECO:0000256" key="4">
    <source>
        <dbReference type="ARBA" id="ARBA00022692"/>
    </source>
</evidence>
<dbReference type="GO" id="GO:0006814">
    <property type="term" value="P:sodium ion transport"/>
    <property type="evidence" value="ECO:0007669"/>
    <property type="project" value="UniProtKB-KW"/>
</dbReference>
<evidence type="ECO:0000256" key="8">
    <source>
        <dbReference type="ARBA" id="ARBA00023136"/>
    </source>
</evidence>
<dbReference type="eggNOG" id="COG1055">
    <property type="taxonomic scope" value="Bacteria"/>
</dbReference>
<dbReference type="EMBL" id="CP006571">
    <property type="protein sequence ID" value="AHK63379.1"/>
    <property type="molecule type" value="Genomic_DNA"/>
</dbReference>
<sequence length="437" mass="48033">MNSWNYFEVIMLKFQLCALFLFGYIAIVFEHIVRVSKSAIALVMGGLMWLVCFSYIPNADHLILAEEIADMAQVTFFLLAAMAIVELIDAHKGFSLIMRFCCIQSQSLLLWVLIGFSFFLSAALDNLTSIIIIISILKRLVKSREERLLLGAICVISVNAGGAWTPLGDVTTTMLWINNKISSWGIISSLFLPSLVCVVISGICAQFMLKKRAKGAVSSKSVIAKECDLEQSPKKSGWIIFIGLGSLLMVPVWKACLGVPPFMGALLGLGLVWLASDWVHSPHGEDRYHLRIPHILSKIDIASITFFIGILLAVNALTFADVLTDFSRAMDKVFSRHVVAVFIGLVSSVLDNVPLVAATMGMYQAPLDDTLWKLIAYAAGTGGSILIIGSAAGVAFMGIEKVDFLWYFKKISWIALASYFGGLFVYFLVDRVVLSLF</sequence>
<dbReference type="HOGENOM" id="CLU_029697_1_0_0"/>
<reference evidence="13 14" key="1">
    <citation type="journal article" date="2014" name="Syst. Appl. Microbiol.">
        <title>Evidence for the existence of two new members of the family Chlamydiaceae and proposal of Chlamydia avium sp. nov. and Chlamydia gallinacea sp. nov.</title>
        <authorList>
            <person name="Sachse K."/>
            <person name="Laroucau K."/>
            <person name="Riege K."/>
            <person name="Wehner S."/>
            <person name="Dilcher M."/>
            <person name="Creasy H.H."/>
            <person name="Weidmann M."/>
            <person name="Myers G."/>
            <person name="Vorimore F."/>
            <person name="Vicari N."/>
            <person name="Magnino S."/>
            <person name="Liebler-Tenorio E."/>
            <person name="Ruettger A."/>
            <person name="Bavoil P.M."/>
            <person name="Hufert F.T."/>
            <person name="Rossello-Mora R."/>
            <person name="Marz M."/>
        </authorList>
    </citation>
    <scope>NUCLEOTIDE SEQUENCE [LARGE SCALE GENOMIC DNA]</scope>
    <source>
        <strain evidence="13 14">10DC88</strain>
    </source>
</reference>
<keyword evidence="4 11" id="KW-0812">Transmembrane</keyword>
<keyword evidence="6" id="KW-0915">Sodium</keyword>
<feature type="transmembrane region" description="Helical" evidence="11">
    <location>
        <begin position="187"/>
        <end position="209"/>
    </location>
</feature>
<keyword evidence="5 11" id="KW-1133">Transmembrane helix</keyword>
<keyword evidence="3" id="KW-0050">Antiport</keyword>
<evidence type="ECO:0000256" key="10">
    <source>
        <dbReference type="ARBA" id="ARBA00025753"/>
    </source>
</evidence>
<dbReference type="PATRIC" id="fig|1229831.3.peg.523"/>
<dbReference type="InterPro" id="IPR004672">
    <property type="entry name" value="Na(+)/H(+)_antiporter_NhaD"/>
</dbReference>
<keyword evidence="2" id="KW-0813">Transport</keyword>
<dbReference type="Pfam" id="PF03600">
    <property type="entry name" value="CitMHS"/>
    <property type="match status" value="1"/>
</dbReference>
<dbReference type="PANTHER" id="PTHR43269">
    <property type="entry name" value="SODIUM/PROTON ANTIPORTER 1-RELATED"/>
    <property type="match status" value="1"/>
</dbReference>
<evidence type="ECO:0000256" key="9">
    <source>
        <dbReference type="ARBA" id="ARBA00023201"/>
    </source>
</evidence>
<feature type="transmembrane region" description="Helical" evidence="11">
    <location>
        <begin position="39"/>
        <end position="56"/>
    </location>
</feature>
<dbReference type="STRING" id="1229831.M832_05160"/>
<evidence type="ECO:0000256" key="3">
    <source>
        <dbReference type="ARBA" id="ARBA00022449"/>
    </source>
</evidence>
<feature type="transmembrane region" description="Helical" evidence="11">
    <location>
        <begin position="411"/>
        <end position="429"/>
    </location>
</feature>
<keyword evidence="8 11" id="KW-0472">Membrane</keyword>
<keyword evidence="9" id="KW-0739">Sodium transport</keyword>
<evidence type="ECO:0000256" key="5">
    <source>
        <dbReference type="ARBA" id="ARBA00022989"/>
    </source>
</evidence>
<accession>W8JM57</accession>
<feature type="transmembrane region" description="Helical" evidence="11">
    <location>
        <begin position="299"/>
        <end position="319"/>
    </location>
</feature>
<dbReference type="GO" id="GO:0015297">
    <property type="term" value="F:antiporter activity"/>
    <property type="evidence" value="ECO:0007669"/>
    <property type="project" value="UniProtKB-KW"/>
</dbReference>
<dbReference type="KEGG" id="cav:M832_05160"/>
<feature type="transmembrane region" description="Helical" evidence="11">
    <location>
        <begin position="68"/>
        <end position="88"/>
    </location>
</feature>
<feature type="transmembrane region" description="Helical" evidence="11">
    <location>
        <begin position="12"/>
        <end position="33"/>
    </location>
</feature>
<protein>
    <submittedName>
        <fullName evidence="13">Na+/H+ antiporter, NhaD family protein</fullName>
    </submittedName>
</protein>
<dbReference type="PANTHER" id="PTHR43269:SF2">
    <property type="entry name" value="SODIUM_PROTON ANTIPORTER 1-RELATED"/>
    <property type="match status" value="1"/>
</dbReference>
<evidence type="ECO:0000313" key="14">
    <source>
        <dbReference type="Proteomes" id="UP000019433"/>
    </source>
</evidence>
<comment type="similarity">
    <text evidence="10">Belongs to the NhaD Na(+)/H(+) (TC 2.A.62) antiporter family.</text>
</comment>
<proteinExistence type="inferred from homology"/>
<comment type="subcellular location">
    <subcellularLocation>
        <location evidence="1">Membrane</location>
        <topology evidence="1">Multi-pass membrane protein</topology>
    </subcellularLocation>
</comment>
<evidence type="ECO:0000256" key="2">
    <source>
        <dbReference type="ARBA" id="ARBA00022448"/>
    </source>
</evidence>
<evidence type="ECO:0000256" key="1">
    <source>
        <dbReference type="ARBA" id="ARBA00004141"/>
    </source>
</evidence>
<organism evidence="13 14">
    <name type="scientific">Chlamydia avium 10DC88</name>
    <dbReference type="NCBI Taxonomy" id="1229831"/>
    <lineage>
        <taxon>Bacteria</taxon>
        <taxon>Pseudomonadati</taxon>
        <taxon>Chlamydiota</taxon>
        <taxon>Chlamydiia</taxon>
        <taxon>Chlamydiales</taxon>
        <taxon>Chlamydiaceae</taxon>
        <taxon>Chlamydia/Chlamydophila group</taxon>
        <taxon>Chlamydia</taxon>
    </lineage>
</organism>
<evidence type="ECO:0000259" key="12">
    <source>
        <dbReference type="Pfam" id="PF03600"/>
    </source>
</evidence>
<dbReference type="GO" id="GO:0016020">
    <property type="term" value="C:membrane"/>
    <property type="evidence" value="ECO:0007669"/>
    <property type="project" value="UniProtKB-SubCell"/>
</dbReference>
<evidence type="ECO:0000313" key="13">
    <source>
        <dbReference type="EMBL" id="AHK63379.1"/>
    </source>
</evidence>
<feature type="transmembrane region" description="Helical" evidence="11">
    <location>
        <begin position="259"/>
        <end position="279"/>
    </location>
</feature>
<dbReference type="InterPro" id="IPR004680">
    <property type="entry name" value="Cit_transptr-like_dom"/>
</dbReference>
<dbReference type="InterPro" id="IPR045016">
    <property type="entry name" value="NhaD-like"/>
</dbReference>
<evidence type="ECO:0000256" key="7">
    <source>
        <dbReference type="ARBA" id="ARBA00023065"/>
    </source>
</evidence>
<feature type="transmembrane region" description="Helical" evidence="11">
    <location>
        <begin position="339"/>
        <end position="362"/>
    </location>
</feature>
<feature type="transmembrane region" description="Helical" evidence="11">
    <location>
        <begin position="148"/>
        <end position="167"/>
    </location>
</feature>
<gene>
    <name evidence="13" type="ORF">M832_05160</name>
</gene>
<evidence type="ECO:0000256" key="11">
    <source>
        <dbReference type="SAM" id="Phobius"/>
    </source>
</evidence>
<evidence type="ECO:0000256" key="6">
    <source>
        <dbReference type="ARBA" id="ARBA00023053"/>
    </source>
</evidence>
<feature type="domain" description="Citrate transporter-like" evidence="12">
    <location>
        <begin position="24"/>
        <end position="378"/>
    </location>
</feature>
<feature type="transmembrane region" description="Helical" evidence="11">
    <location>
        <begin position="374"/>
        <end position="399"/>
    </location>
</feature>
<name>W8JM57_9CHLA</name>
<feature type="transmembrane region" description="Helical" evidence="11">
    <location>
        <begin position="108"/>
        <end position="136"/>
    </location>
</feature>
<dbReference type="NCBIfam" id="TIGR00775">
    <property type="entry name" value="NhaD"/>
    <property type="match status" value="1"/>
</dbReference>
<keyword evidence="7" id="KW-0406">Ion transport</keyword>